<dbReference type="Proteomes" id="UP000244005">
    <property type="component" value="Unassembled WGS sequence"/>
</dbReference>
<dbReference type="Gramene" id="Mp2g23190.1">
    <property type="protein sequence ID" value="Mp2g23190.1.cds"/>
    <property type="gene ID" value="Mp2g23190"/>
</dbReference>
<dbReference type="EMBL" id="KZ772744">
    <property type="protein sequence ID" value="PTQ35248.1"/>
    <property type="molecule type" value="Genomic_DNA"/>
</dbReference>
<evidence type="ECO:0000313" key="2">
    <source>
        <dbReference type="Proteomes" id="UP000244005"/>
    </source>
</evidence>
<name>A0A2R6WN15_MARPO</name>
<dbReference type="AlphaFoldDB" id="A0A2R6WN15"/>
<protein>
    <submittedName>
        <fullName evidence="1">Uncharacterized protein</fullName>
    </submittedName>
</protein>
<gene>
    <name evidence="1" type="ORF">MARPO_0072s0012</name>
</gene>
<evidence type="ECO:0000313" key="1">
    <source>
        <dbReference type="EMBL" id="PTQ35248.1"/>
    </source>
</evidence>
<keyword evidence="2" id="KW-1185">Reference proteome</keyword>
<sequence length="56" mass="6447">MTFRTCLDVNDLSVAHYGKKCMAFGIKYRERVVSVQSVTFLESMKKNQRTGKSMKP</sequence>
<reference evidence="2" key="1">
    <citation type="journal article" date="2017" name="Cell">
        <title>Insights into land plant evolution garnered from the Marchantia polymorpha genome.</title>
        <authorList>
            <person name="Bowman J.L."/>
            <person name="Kohchi T."/>
            <person name="Yamato K.T."/>
            <person name="Jenkins J."/>
            <person name="Shu S."/>
            <person name="Ishizaki K."/>
            <person name="Yamaoka S."/>
            <person name="Nishihama R."/>
            <person name="Nakamura Y."/>
            <person name="Berger F."/>
            <person name="Adam C."/>
            <person name="Aki S.S."/>
            <person name="Althoff F."/>
            <person name="Araki T."/>
            <person name="Arteaga-Vazquez M.A."/>
            <person name="Balasubrmanian S."/>
            <person name="Barry K."/>
            <person name="Bauer D."/>
            <person name="Boehm C.R."/>
            <person name="Briginshaw L."/>
            <person name="Caballero-Perez J."/>
            <person name="Catarino B."/>
            <person name="Chen F."/>
            <person name="Chiyoda S."/>
            <person name="Chovatia M."/>
            <person name="Davies K.M."/>
            <person name="Delmans M."/>
            <person name="Demura T."/>
            <person name="Dierschke T."/>
            <person name="Dolan L."/>
            <person name="Dorantes-Acosta A.E."/>
            <person name="Eklund D.M."/>
            <person name="Florent S.N."/>
            <person name="Flores-Sandoval E."/>
            <person name="Fujiyama A."/>
            <person name="Fukuzawa H."/>
            <person name="Galik B."/>
            <person name="Grimanelli D."/>
            <person name="Grimwood J."/>
            <person name="Grossniklaus U."/>
            <person name="Hamada T."/>
            <person name="Haseloff J."/>
            <person name="Hetherington A.J."/>
            <person name="Higo A."/>
            <person name="Hirakawa Y."/>
            <person name="Hundley H.N."/>
            <person name="Ikeda Y."/>
            <person name="Inoue K."/>
            <person name="Inoue S.I."/>
            <person name="Ishida S."/>
            <person name="Jia Q."/>
            <person name="Kakita M."/>
            <person name="Kanazawa T."/>
            <person name="Kawai Y."/>
            <person name="Kawashima T."/>
            <person name="Kennedy M."/>
            <person name="Kinose K."/>
            <person name="Kinoshita T."/>
            <person name="Kohara Y."/>
            <person name="Koide E."/>
            <person name="Komatsu K."/>
            <person name="Kopischke S."/>
            <person name="Kubo M."/>
            <person name="Kyozuka J."/>
            <person name="Lagercrantz U."/>
            <person name="Lin S.S."/>
            <person name="Lindquist E."/>
            <person name="Lipzen A.M."/>
            <person name="Lu C.W."/>
            <person name="De Luna E."/>
            <person name="Martienssen R.A."/>
            <person name="Minamino N."/>
            <person name="Mizutani M."/>
            <person name="Mizutani M."/>
            <person name="Mochizuki N."/>
            <person name="Monte I."/>
            <person name="Mosher R."/>
            <person name="Nagasaki H."/>
            <person name="Nakagami H."/>
            <person name="Naramoto S."/>
            <person name="Nishitani K."/>
            <person name="Ohtani M."/>
            <person name="Okamoto T."/>
            <person name="Okumura M."/>
            <person name="Phillips J."/>
            <person name="Pollak B."/>
            <person name="Reinders A."/>
            <person name="Rovekamp M."/>
            <person name="Sano R."/>
            <person name="Sawa S."/>
            <person name="Schmid M.W."/>
            <person name="Shirakawa M."/>
            <person name="Solano R."/>
            <person name="Spunde A."/>
            <person name="Suetsugu N."/>
            <person name="Sugano S."/>
            <person name="Sugiyama A."/>
            <person name="Sun R."/>
            <person name="Suzuki Y."/>
            <person name="Takenaka M."/>
            <person name="Takezawa D."/>
            <person name="Tomogane H."/>
            <person name="Tsuzuki M."/>
            <person name="Ueda T."/>
            <person name="Umeda M."/>
            <person name="Ward J.M."/>
            <person name="Watanabe Y."/>
            <person name="Yazaki K."/>
            <person name="Yokoyama R."/>
            <person name="Yoshitake Y."/>
            <person name="Yotsui I."/>
            <person name="Zachgo S."/>
            <person name="Schmutz J."/>
        </authorList>
    </citation>
    <scope>NUCLEOTIDE SEQUENCE [LARGE SCALE GENOMIC DNA]</scope>
    <source>
        <strain evidence="2">Tak-1</strain>
    </source>
</reference>
<organism evidence="1 2">
    <name type="scientific">Marchantia polymorpha</name>
    <name type="common">Common liverwort</name>
    <name type="synonym">Marchantia aquatica</name>
    <dbReference type="NCBI Taxonomy" id="3197"/>
    <lineage>
        <taxon>Eukaryota</taxon>
        <taxon>Viridiplantae</taxon>
        <taxon>Streptophyta</taxon>
        <taxon>Embryophyta</taxon>
        <taxon>Marchantiophyta</taxon>
        <taxon>Marchantiopsida</taxon>
        <taxon>Marchantiidae</taxon>
        <taxon>Marchantiales</taxon>
        <taxon>Marchantiaceae</taxon>
        <taxon>Marchantia</taxon>
    </lineage>
</organism>
<proteinExistence type="predicted"/>
<accession>A0A2R6WN15</accession>